<dbReference type="RefSeq" id="WP_011822030.1">
    <property type="nucleotide sequence ID" value="NC_008818.1"/>
</dbReference>
<dbReference type="GeneID" id="4781908"/>
<dbReference type="FunFam" id="3.40.50.10860:FF:000003">
    <property type="entry name" value="Glutamate dehydrogenase"/>
    <property type="match status" value="1"/>
</dbReference>
<reference evidence="10 11" key="1">
    <citation type="journal article" date="2007" name="Archaea">
        <title>The genome of Hyperthermus butylicus: a sulfur-reducing, peptide fermenting, neutrophilic Crenarchaeote growing up to 108 degrees C.</title>
        <authorList>
            <person name="Brugger K."/>
            <person name="Chen L."/>
            <person name="Stark M."/>
            <person name="Zibat A."/>
            <person name="Redder P."/>
            <person name="Ruepp A."/>
            <person name="Awayez M."/>
            <person name="She Q."/>
            <person name="Garrett R.A."/>
            <person name="Klenk H.P."/>
        </authorList>
    </citation>
    <scope>NUCLEOTIDE SEQUENCE [LARGE SCALE GENOMIC DNA]</scope>
    <source>
        <strain evidence="11">DSM 5456 / JCM 9403 / PLM1-5</strain>
    </source>
</reference>
<dbReference type="EMBL" id="CP000493">
    <property type="protein sequence ID" value="ABM80712.1"/>
    <property type="molecule type" value="Genomic_DNA"/>
</dbReference>
<feature type="binding site" evidence="6">
    <location>
        <position position="72"/>
    </location>
    <ligand>
        <name>substrate</name>
    </ligand>
</feature>
<feature type="binding site" evidence="6">
    <location>
        <position position="96"/>
    </location>
    <ligand>
        <name>substrate</name>
    </ligand>
</feature>
<dbReference type="PIRSF" id="PIRSF000185">
    <property type="entry name" value="Glu_DH"/>
    <property type="match status" value="1"/>
</dbReference>
<dbReference type="SUPFAM" id="SSF53223">
    <property type="entry name" value="Aminoacid dehydrogenase-like, N-terminal domain"/>
    <property type="match status" value="1"/>
</dbReference>
<evidence type="ECO:0000256" key="3">
    <source>
        <dbReference type="ARBA" id="ARBA00023002"/>
    </source>
</evidence>
<evidence type="ECO:0000256" key="4">
    <source>
        <dbReference type="PIRNR" id="PIRNR000185"/>
    </source>
</evidence>
<dbReference type="PROSITE" id="PS00074">
    <property type="entry name" value="GLFV_DEHYDROGENASE"/>
    <property type="match status" value="1"/>
</dbReference>
<evidence type="ECO:0000256" key="8">
    <source>
        <dbReference type="RuleBase" id="RU004417"/>
    </source>
</evidence>
<comment type="similarity">
    <text evidence="1 4 8">Belongs to the Glu/Leu/Phe/Val dehydrogenases family.</text>
</comment>
<feature type="binding site" evidence="6">
    <location>
        <position position="352"/>
    </location>
    <ligand>
        <name>substrate</name>
    </ligand>
</feature>
<evidence type="ECO:0000313" key="10">
    <source>
        <dbReference type="EMBL" id="ABM80712.1"/>
    </source>
</evidence>
<feature type="binding site" evidence="6">
    <location>
        <position position="223"/>
    </location>
    <ligand>
        <name>NAD(+)</name>
        <dbReference type="ChEBI" id="CHEBI:57540"/>
    </ligand>
</feature>
<feature type="active site" description="Proton donor" evidence="5">
    <location>
        <position position="108"/>
    </location>
</feature>
<feature type="domain" description="Glutamate/phenylalanine/leucine/valine/L-tryptophan dehydrogenase C-terminal" evidence="9">
    <location>
        <begin position="188"/>
        <end position="420"/>
    </location>
</feature>
<evidence type="ECO:0000256" key="2">
    <source>
        <dbReference type="ARBA" id="ARBA00011643"/>
    </source>
</evidence>
<comment type="subunit">
    <text evidence="2">Homohexamer.</text>
</comment>
<dbReference type="EnsemblBacteria" id="ABM80712">
    <property type="protein sequence ID" value="ABM80712"/>
    <property type="gene ID" value="Hbut_0861"/>
</dbReference>
<evidence type="ECO:0000256" key="1">
    <source>
        <dbReference type="ARBA" id="ARBA00006382"/>
    </source>
</evidence>
<dbReference type="Gene3D" id="3.40.50.10860">
    <property type="entry name" value="Leucine Dehydrogenase, chain A, domain 1"/>
    <property type="match status" value="1"/>
</dbReference>
<dbReference type="HOGENOM" id="CLU_025763_1_2_2"/>
<evidence type="ECO:0000256" key="5">
    <source>
        <dbReference type="PIRSR" id="PIRSR000185-1"/>
    </source>
</evidence>
<keyword evidence="11" id="KW-1185">Reference proteome</keyword>
<evidence type="ECO:0000259" key="9">
    <source>
        <dbReference type="SMART" id="SM00839"/>
    </source>
</evidence>
<dbReference type="PANTHER" id="PTHR11606">
    <property type="entry name" value="GLUTAMATE DEHYDROGENASE"/>
    <property type="match status" value="1"/>
</dbReference>
<dbReference type="InterPro" id="IPR006097">
    <property type="entry name" value="Glu/Leu/Phe/Val/Trp_DH_dimer"/>
</dbReference>
<dbReference type="Proteomes" id="UP000002593">
    <property type="component" value="Chromosome"/>
</dbReference>
<feature type="site" description="Important for catalysis" evidence="7">
    <location>
        <position position="148"/>
    </location>
</feature>
<organism evidence="10 11">
    <name type="scientific">Hyperthermus butylicus (strain DSM 5456 / JCM 9403 / PLM1-5)</name>
    <dbReference type="NCBI Taxonomy" id="415426"/>
    <lineage>
        <taxon>Archaea</taxon>
        <taxon>Thermoproteota</taxon>
        <taxon>Thermoprotei</taxon>
        <taxon>Desulfurococcales</taxon>
        <taxon>Pyrodictiaceae</taxon>
        <taxon>Hyperthermus</taxon>
    </lineage>
</organism>
<keyword evidence="6" id="KW-0547">Nucleotide-binding</keyword>
<dbReference type="SUPFAM" id="SSF51735">
    <property type="entry name" value="NAD(P)-binding Rossmann-fold domains"/>
    <property type="match status" value="1"/>
</dbReference>
<keyword evidence="3 4" id="KW-0560">Oxidoreductase</keyword>
<dbReference type="InterPro" id="IPR014362">
    <property type="entry name" value="Glu_DH"/>
</dbReference>
<dbReference type="InterPro" id="IPR036291">
    <property type="entry name" value="NAD(P)-bd_dom_sf"/>
</dbReference>
<evidence type="ECO:0000313" key="11">
    <source>
        <dbReference type="Proteomes" id="UP000002593"/>
    </source>
</evidence>
<dbReference type="GO" id="GO:0000166">
    <property type="term" value="F:nucleotide binding"/>
    <property type="evidence" value="ECO:0007669"/>
    <property type="project" value="UniProtKB-KW"/>
</dbReference>
<keyword evidence="6" id="KW-0520">NAD</keyword>
<dbReference type="GO" id="GO:0006538">
    <property type="term" value="P:L-glutamate catabolic process"/>
    <property type="evidence" value="ECO:0007669"/>
    <property type="project" value="TreeGrafter"/>
</dbReference>
<dbReference type="OrthoDB" id="6425at2157"/>
<dbReference type="InterPro" id="IPR006096">
    <property type="entry name" value="Glu/Leu/Phe/Val/Trp_DH_C"/>
</dbReference>
<dbReference type="CDD" id="cd01076">
    <property type="entry name" value="NAD_bind_1_Glu_DH"/>
    <property type="match status" value="1"/>
</dbReference>
<dbReference type="PANTHER" id="PTHR11606:SF13">
    <property type="entry name" value="GLUTAMATE DEHYDROGENASE 1, MITOCHONDRIAL"/>
    <property type="match status" value="1"/>
</dbReference>
<name>A2BL51_HYPBU</name>
<dbReference type="eggNOG" id="arCOG01352">
    <property type="taxonomic scope" value="Archaea"/>
</dbReference>
<dbReference type="InterPro" id="IPR006095">
    <property type="entry name" value="Glu/Leu/Phe/Val/Trp_DH"/>
</dbReference>
<proteinExistence type="inferred from homology"/>
<dbReference type="InterPro" id="IPR046346">
    <property type="entry name" value="Aminoacid_DH-like_N_sf"/>
</dbReference>
<evidence type="ECO:0000256" key="6">
    <source>
        <dbReference type="PIRSR" id="PIRSR000185-2"/>
    </source>
</evidence>
<dbReference type="PRINTS" id="PR00082">
    <property type="entry name" value="GLFDHDRGNASE"/>
</dbReference>
<gene>
    <name evidence="10" type="ordered locus">Hbut_0861</name>
</gene>
<sequence length="422" mass="46868">MATDSRRLLEEAEKILHRAVVELLGYGEDVYEALRHPERVIQVKIPVRMDDGTVKVFIGWRSQHNSALGPYKGGIRYHPETTKEEVIALSMMMTWKNALAGLPYGGGKGGIRVDPHKLSARELEQLSRGYIRMIYKYIGPDHDIPAPDVYTNPQIMAWMMDEYYRVTGQHHFGVITGKPKILGGLETRVIATGFGTAVAAREVAKKVWGSVEGKRVAVQGYGNAGYYAAKFLHEMGAIIVAVSDSKGGIYSSKGLNPDEVKEVKSKTGSVINYEKAERKITNEELLELDVDILVPAAIENVITEENASRIKAKIIAEAANGPTTAEADKILAQRGIIVIPDILANAGGVIMSHIEWVNNRMGGWITEEEAKRALENKMVHNTLAVWDFWHKEFDTQKHPMRDAAYALAVKRVIEAMKLRGLL</sequence>
<evidence type="ECO:0000256" key="7">
    <source>
        <dbReference type="PIRSR" id="PIRSR000185-3"/>
    </source>
</evidence>
<dbReference type="InterPro" id="IPR033922">
    <property type="entry name" value="NAD_bind_Glu_DH"/>
</dbReference>
<dbReference type="Pfam" id="PF02812">
    <property type="entry name" value="ELFV_dehydrog_N"/>
    <property type="match status" value="1"/>
</dbReference>
<feature type="binding site" evidence="6">
    <location>
        <position position="192"/>
    </location>
    <ligand>
        <name>NAD(+)</name>
        <dbReference type="ChEBI" id="CHEBI:57540"/>
    </ligand>
</feature>
<dbReference type="InterPro" id="IPR033524">
    <property type="entry name" value="Glu/Leu/Phe/Val_DH_AS"/>
</dbReference>
<dbReference type="SMART" id="SM00839">
    <property type="entry name" value="ELFV_dehydrog"/>
    <property type="match status" value="1"/>
</dbReference>
<dbReference type="GO" id="GO:0004352">
    <property type="term" value="F:glutamate dehydrogenase (NAD+) activity"/>
    <property type="evidence" value="ECO:0007669"/>
    <property type="project" value="TreeGrafter"/>
</dbReference>
<dbReference type="AlphaFoldDB" id="A2BL51"/>
<dbReference type="Pfam" id="PF00208">
    <property type="entry name" value="ELFV_dehydrog"/>
    <property type="match status" value="1"/>
</dbReference>
<accession>A2BL51</accession>
<dbReference type="KEGG" id="hbu:Hbut_0861"/>
<protein>
    <recommendedName>
        <fullName evidence="4">Glutamate dehydrogenase</fullName>
    </recommendedName>
</protein>
<dbReference type="Gene3D" id="3.40.50.720">
    <property type="entry name" value="NAD(P)-binding Rossmann-like Domain"/>
    <property type="match status" value="1"/>
</dbReference>
<dbReference type="STRING" id="415426.Hbut_0861"/>